<dbReference type="GO" id="GO:0046872">
    <property type="term" value="F:metal ion binding"/>
    <property type="evidence" value="ECO:0007669"/>
    <property type="project" value="UniProtKB-KW"/>
</dbReference>
<organism evidence="7 8">
    <name type="scientific">Frankliniella occidentalis</name>
    <name type="common">Western flower thrips</name>
    <name type="synonym">Euthrips occidentalis</name>
    <dbReference type="NCBI Taxonomy" id="133901"/>
    <lineage>
        <taxon>Eukaryota</taxon>
        <taxon>Metazoa</taxon>
        <taxon>Ecdysozoa</taxon>
        <taxon>Arthropoda</taxon>
        <taxon>Hexapoda</taxon>
        <taxon>Insecta</taxon>
        <taxon>Pterygota</taxon>
        <taxon>Neoptera</taxon>
        <taxon>Paraneoptera</taxon>
        <taxon>Thysanoptera</taxon>
        <taxon>Terebrantia</taxon>
        <taxon>Thripoidea</taxon>
        <taxon>Thripidae</taxon>
        <taxon>Frankliniella</taxon>
    </lineage>
</organism>
<dbReference type="RefSeq" id="XP_026286522.1">
    <property type="nucleotide sequence ID" value="XM_026430737.2"/>
</dbReference>
<evidence type="ECO:0000256" key="4">
    <source>
        <dbReference type="RuleBase" id="RU003465"/>
    </source>
</evidence>
<accession>A0A6J1T0D7</accession>
<dbReference type="PROSITE" id="PS51746">
    <property type="entry name" value="PPM_2"/>
    <property type="match status" value="1"/>
</dbReference>
<feature type="domain" description="PPM-type phosphatase" evidence="6">
    <location>
        <begin position="10"/>
        <end position="329"/>
    </location>
</feature>
<dbReference type="Pfam" id="PF00481">
    <property type="entry name" value="PP2C"/>
    <property type="match status" value="1"/>
</dbReference>
<dbReference type="CDD" id="cd00143">
    <property type="entry name" value="PP2Cc"/>
    <property type="match status" value="1"/>
</dbReference>
<keyword evidence="3 4" id="KW-0904">Protein phosphatase</keyword>
<dbReference type="InterPro" id="IPR000222">
    <property type="entry name" value="PP2C_BS"/>
</dbReference>
<dbReference type="PROSITE" id="PS01032">
    <property type="entry name" value="PPM_1"/>
    <property type="match status" value="1"/>
</dbReference>
<dbReference type="SUPFAM" id="SSF81606">
    <property type="entry name" value="PP2C-like"/>
    <property type="match status" value="1"/>
</dbReference>
<dbReference type="AlphaFoldDB" id="A0A6J1T0D7"/>
<dbReference type="InterPro" id="IPR001932">
    <property type="entry name" value="PPM-type_phosphatase-like_dom"/>
</dbReference>
<protein>
    <submittedName>
        <fullName evidence="8">Protein phosphatase 1D</fullName>
    </submittedName>
</protein>
<comment type="similarity">
    <text evidence="4">Belongs to the PP2C family.</text>
</comment>
<evidence type="ECO:0000313" key="8">
    <source>
        <dbReference type="RefSeq" id="XP_026286522.1"/>
    </source>
</evidence>
<dbReference type="SMART" id="SM00332">
    <property type="entry name" value="PP2Cc"/>
    <property type="match status" value="1"/>
</dbReference>
<gene>
    <name evidence="8" type="primary">LOC113212140</name>
</gene>
<dbReference type="PANTHER" id="PTHR47992">
    <property type="entry name" value="PROTEIN PHOSPHATASE"/>
    <property type="match status" value="1"/>
</dbReference>
<evidence type="ECO:0000256" key="5">
    <source>
        <dbReference type="SAM" id="MobiDB-lite"/>
    </source>
</evidence>
<evidence type="ECO:0000256" key="2">
    <source>
        <dbReference type="ARBA" id="ARBA00022801"/>
    </source>
</evidence>
<reference evidence="8" key="1">
    <citation type="submission" date="2025-08" db="UniProtKB">
        <authorList>
            <consortium name="RefSeq"/>
        </authorList>
    </citation>
    <scope>IDENTIFICATION</scope>
    <source>
        <tissue evidence="8">Whole organism</tissue>
    </source>
</reference>
<sequence length="831" mass="91358">MSATLGVNLRVTCHGSRGDRKYMEDFFVLNYEPSEDEHKLEYAFFGIFDGHGGKEAALFAKEHLMKFIVADKRFWSEEDDDVLQAITNGFLQTHHAMWQDQVNWPKTSSGLPSTSGTTASIAFIRRGKIYIGHVGDSSIVLGYQKEGQTEWTGKALTKDHKPEDAHEVARIESCGGKVVAKSGVPRVVWNRPRLGHKGPVRRSTPIDEIPFLAVARSLGDLWSYNSDTDEFVVSPHPDVHVIEIDVESHRCLIFGTDGLWNMLNPQDGVHIVHAAEQHNEKNVYFSGQPATAKNQMWVNPSKSLVDKALRRWGNFGARADNTSAVTLLLDPPGVQRRAGDRLSAPQPVLHSVAQKSTPPVSDTEPLPSHSTTPPSCSRVTIFTRPTSVEQVPATNIPQSPNNEASNTSEANRVCEGGNSPEPTPATTCQPSESHDQTSCRTPQPPSSVDVLKPQLDLGFPLPMPLKENCSDNEESTNTDLKTTLTEKHSEPLKPLPDATTPSKDEKVEVGIKSEHSFRKQDTCVSQNKPQDLPGVKEAPQQLPESLQRHSLKRLRGRTVIGYDTSSHNVFGVMKSPCASGDGGIVRRRHSSVLDSRTGSLAAGLVSQSLGFNSAYGPGYQLGSKRRTRSEDKLLQAVGRLEDDLRTSDEENKKTGWAVHCVNRLRPSDEGSEENNAHSCSTRRKKKWIRCSGNAIGRVKQARPSVSIRSNSNFVSGCDVALSRDCSSEHSSSRVLRSDTHSAMPVHTLRSQNVDLKASRLSIHTPTKFTPKRAVQLKAALEMTSFAAGSSSLLPTTKILVASSSLSKRHRQSFCGRTRSVTTRSRVKRLSK</sequence>
<evidence type="ECO:0000256" key="1">
    <source>
        <dbReference type="ARBA" id="ARBA00022723"/>
    </source>
</evidence>
<feature type="region of interest" description="Disordered" evidence="5">
    <location>
        <begin position="812"/>
        <end position="831"/>
    </location>
</feature>
<feature type="compositionally biased region" description="Polar residues" evidence="5">
    <location>
        <begin position="368"/>
        <end position="410"/>
    </location>
</feature>
<evidence type="ECO:0000256" key="3">
    <source>
        <dbReference type="ARBA" id="ARBA00022912"/>
    </source>
</evidence>
<dbReference type="FunFam" id="3.60.40.10:FF:000060">
    <property type="entry name" value="Protein phosphatase 2c"/>
    <property type="match status" value="1"/>
</dbReference>
<name>A0A6J1T0D7_FRAOC</name>
<keyword evidence="1" id="KW-0479">Metal-binding</keyword>
<feature type="region of interest" description="Disordered" evidence="5">
    <location>
        <begin position="336"/>
        <end position="504"/>
    </location>
</feature>
<dbReference type="CTD" id="31404"/>
<dbReference type="Proteomes" id="UP000504606">
    <property type="component" value="Unplaced"/>
</dbReference>
<dbReference type="InterPro" id="IPR015655">
    <property type="entry name" value="PP2C"/>
</dbReference>
<keyword evidence="2 4" id="KW-0378">Hydrolase</keyword>
<evidence type="ECO:0000259" key="6">
    <source>
        <dbReference type="PROSITE" id="PS51746"/>
    </source>
</evidence>
<proteinExistence type="inferred from homology"/>
<feature type="region of interest" description="Disordered" evidence="5">
    <location>
        <begin position="517"/>
        <end position="541"/>
    </location>
</feature>
<evidence type="ECO:0000313" key="7">
    <source>
        <dbReference type="Proteomes" id="UP000504606"/>
    </source>
</evidence>
<dbReference type="GeneID" id="113212140"/>
<dbReference type="KEGG" id="foc:113212140"/>
<dbReference type="GO" id="GO:0004722">
    <property type="term" value="F:protein serine/threonine phosphatase activity"/>
    <property type="evidence" value="ECO:0007669"/>
    <property type="project" value="InterPro"/>
</dbReference>
<dbReference type="Gene3D" id="3.60.40.10">
    <property type="entry name" value="PPM-type phosphatase domain"/>
    <property type="match status" value="1"/>
</dbReference>
<dbReference type="InterPro" id="IPR036457">
    <property type="entry name" value="PPM-type-like_dom_sf"/>
</dbReference>
<dbReference type="OrthoDB" id="10025511at2759"/>
<keyword evidence="7" id="KW-1185">Reference proteome</keyword>